<keyword evidence="2" id="KW-0539">Nucleus</keyword>
<evidence type="ECO:0000259" key="4">
    <source>
        <dbReference type="Pfam" id="PF08698"/>
    </source>
</evidence>
<feature type="domain" description="Fcf2 pre-rRNA processing C-terminal" evidence="4">
    <location>
        <begin position="73"/>
        <end position="167"/>
    </location>
</feature>
<dbReference type="InterPro" id="IPR039883">
    <property type="entry name" value="Fcf2/DNTTIP2"/>
</dbReference>
<evidence type="ECO:0000256" key="2">
    <source>
        <dbReference type="ARBA" id="ARBA00023242"/>
    </source>
</evidence>
<reference evidence="5 6" key="1">
    <citation type="submission" date="2015-02" db="EMBL/GenBank/DDBJ databases">
        <title>Draft Genome Sequences of Two Closely-Related Aflatoxigenic Aspergillus Species Obtained from the Cote d'Ivoire.</title>
        <authorList>
            <person name="Moore G.G."/>
            <person name="Beltz S.B."/>
            <person name="Mack B.M."/>
        </authorList>
    </citation>
    <scope>NUCLEOTIDE SEQUENCE [LARGE SCALE GENOMIC DNA]</scope>
    <source>
        <strain evidence="5 6">SRRC1468</strain>
    </source>
</reference>
<feature type="region of interest" description="Disordered" evidence="3">
    <location>
        <begin position="16"/>
        <end position="36"/>
    </location>
</feature>
<dbReference type="Proteomes" id="UP000034291">
    <property type="component" value="Unassembled WGS sequence"/>
</dbReference>
<dbReference type="OrthoDB" id="427886at2759"/>
<comment type="caution">
    <text evidence="5">The sequence shown here is derived from an EMBL/GenBank/DDBJ whole genome shotgun (WGS) entry which is preliminary data.</text>
</comment>
<evidence type="ECO:0000313" key="6">
    <source>
        <dbReference type="Proteomes" id="UP000034291"/>
    </source>
</evidence>
<comment type="subcellular location">
    <subcellularLocation>
        <location evidence="1">Nucleus</location>
        <location evidence="1">Nucleolus</location>
    </subcellularLocation>
</comment>
<feature type="compositionally biased region" description="Basic residues" evidence="3">
    <location>
        <begin position="177"/>
        <end position="197"/>
    </location>
</feature>
<proteinExistence type="predicted"/>
<keyword evidence="6" id="KW-1185">Reference proteome</keyword>
<dbReference type="PANTHER" id="PTHR21686">
    <property type="entry name" value="DEOXYNUCLEOTIDYLTRANSFERASE TERMINAL-INTERACTING PROTEIN 2"/>
    <property type="match status" value="1"/>
</dbReference>
<accession>A0A0F8XNJ4</accession>
<dbReference type="EMBL" id="JZBS01000835">
    <property type="protein sequence ID" value="KKK25077.1"/>
    <property type="molecule type" value="Genomic_DNA"/>
</dbReference>
<evidence type="ECO:0000256" key="1">
    <source>
        <dbReference type="ARBA" id="ARBA00004604"/>
    </source>
</evidence>
<dbReference type="GO" id="GO:0006396">
    <property type="term" value="P:RNA processing"/>
    <property type="evidence" value="ECO:0007669"/>
    <property type="project" value="TreeGrafter"/>
</dbReference>
<dbReference type="PANTHER" id="PTHR21686:SF12">
    <property type="entry name" value="DEOXYNUCLEOTIDYLTRANSFERASE TERMINAL-INTERACTING PROTEIN 2"/>
    <property type="match status" value="1"/>
</dbReference>
<dbReference type="AlphaFoldDB" id="A0A0F8XNJ4"/>
<evidence type="ECO:0000256" key="3">
    <source>
        <dbReference type="SAM" id="MobiDB-lite"/>
    </source>
</evidence>
<dbReference type="Pfam" id="PF08698">
    <property type="entry name" value="Fcf2"/>
    <property type="match status" value="1"/>
</dbReference>
<dbReference type="GO" id="GO:0005730">
    <property type="term" value="C:nucleolus"/>
    <property type="evidence" value="ECO:0007669"/>
    <property type="project" value="UniProtKB-SubCell"/>
</dbReference>
<protein>
    <recommendedName>
        <fullName evidence="4">Fcf2 pre-rRNA processing C-terminal domain-containing protein</fullName>
    </recommendedName>
</protein>
<evidence type="ECO:0000313" key="5">
    <source>
        <dbReference type="EMBL" id="KKK25077.1"/>
    </source>
</evidence>
<dbReference type="STRING" id="308745.A0A0F8XNJ4"/>
<dbReference type="GO" id="GO:0003723">
    <property type="term" value="F:RNA binding"/>
    <property type="evidence" value="ECO:0007669"/>
    <property type="project" value="TreeGrafter"/>
</dbReference>
<dbReference type="InterPro" id="IPR014810">
    <property type="entry name" value="Fcf2_C"/>
</dbReference>
<name>A0A0F8XNJ4_9EURO</name>
<organism evidence="5 6">
    <name type="scientific">Aspergillus rambellii</name>
    <dbReference type="NCBI Taxonomy" id="308745"/>
    <lineage>
        <taxon>Eukaryota</taxon>
        <taxon>Fungi</taxon>
        <taxon>Dikarya</taxon>
        <taxon>Ascomycota</taxon>
        <taxon>Pezizomycotina</taxon>
        <taxon>Eurotiomycetes</taxon>
        <taxon>Eurotiomycetidae</taxon>
        <taxon>Eurotiales</taxon>
        <taxon>Aspergillaceae</taxon>
        <taxon>Aspergillus</taxon>
        <taxon>Aspergillus subgen. Nidulantes</taxon>
    </lineage>
</organism>
<sequence length="197" mass="22475">MTDDDIQQLLAEADERLRKSEAETTESSITLTPLDKPLPNIPKLSAELSLKPYLRKQNELAVIDTTQMHELDKPTAGSDWFDLPKTEFTPELRRDLQLLRMRSILDPKRHYKKESAKAQPPKYSQVGTIIEGATEFFSGRITKRDRKKTFVEEALAAENLTGRFKTKYKDIQSSKTSGKKSFYKGLQAKRKGGGSRR</sequence>
<feature type="region of interest" description="Disordered" evidence="3">
    <location>
        <begin position="169"/>
        <end position="197"/>
    </location>
</feature>
<gene>
    <name evidence="5" type="ORF">ARAM_003142</name>
</gene>